<name>A0AAD9PKE8_9APIC</name>
<feature type="transmembrane region" description="Helical" evidence="1">
    <location>
        <begin position="150"/>
        <end position="171"/>
    </location>
</feature>
<organism evidence="2 3">
    <name type="scientific">Babesia duncani</name>
    <dbReference type="NCBI Taxonomy" id="323732"/>
    <lineage>
        <taxon>Eukaryota</taxon>
        <taxon>Sar</taxon>
        <taxon>Alveolata</taxon>
        <taxon>Apicomplexa</taxon>
        <taxon>Aconoidasida</taxon>
        <taxon>Piroplasmida</taxon>
        <taxon>Babesiidae</taxon>
        <taxon>Babesia</taxon>
    </lineage>
</organism>
<feature type="transmembrane region" description="Helical" evidence="1">
    <location>
        <begin position="305"/>
        <end position="324"/>
    </location>
</feature>
<proteinExistence type="predicted"/>
<feature type="transmembrane region" description="Helical" evidence="1">
    <location>
        <begin position="115"/>
        <end position="138"/>
    </location>
</feature>
<evidence type="ECO:0008006" key="4">
    <source>
        <dbReference type="Google" id="ProtNLM"/>
    </source>
</evidence>
<evidence type="ECO:0000256" key="1">
    <source>
        <dbReference type="SAM" id="Phobius"/>
    </source>
</evidence>
<dbReference type="RefSeq" id="XP_067803033.1">
    <property type="nucleotide sequence ID" value="XM_067947811.1"/>
</dbReference>
<sequence>MDLEAKGNVCNSTEKVVSHLYTLITSIFQGMTVVLCPHICHTFATMVPVVLETNRFGSTVAFSMHIGIVVGSLMLLLTNPLYPLMMAIACFLQSFWFVVMILVITFTTGNTGKNLFILVSFLLGITAGSGGLTSFTAFTMVKGNYLPSFAFGLSMGALVSFLLSTFFKIWLFPSQSIEDVYHAMVVISVAAILVGILCGSNMLFFSTRKDVIESLTDMSIREKGATFSFKKALTGLKSCTNFLIIDGIALLILMSFYPGVVPTLWNVTVNERVILVGTIQVSMTISRGYSVAFAEKFQISHAKGIFFFLLTSIVSVVYFMLIIYNVIPGDSFLSSIYTKVFSCFIFSSVISYSLTFGFKGLKKTLPPDMDKASILSTTALYSACRDVFRMFGCGISELVSLMISYTVVQK</sequence>
<protein>
    <recommendedName>
        <fullName evidence="4">Nucleoside transporter</fullName>
    </recommendedName>
</protein>
<gene>
    <name evidence="2" type="ORF">BdWA1_002791</name>
</gene>
<dbReference type="KEGG" id="bdw:94337088"/>
<evidence type="ECO:0000313" key="3">
    <source>
        <dbReference type="Proteomes" id="UP001214638"/>
    </source>
</evidence>
<evidence type="ECO:0000313" key="2">
    <source>
        <dbReference type="EMBL" id="KAK2196191.1"/>
    </source>
</evidence>
<feature type="transmembrane region" description="Helical" evidence="1">
    <location>
        <begin position="84"/>
        <end position="109"/>
    </location>
</feature>
<accession>A0AAD9PKE8</accession>
<dbReference type="Proteomes" id="UP001214638">
    <property type="component" value="Unassembled WGS sequence"/>
</dbReference>
<dbReference type="GeneID" id="94337088"/>
<feature type="transmembrane region" description="Helical" evidence="1">
    <location>
        <begin position="20"/>
        <end position="44"/>
    </location>
</feature>
<feature type="transmembrane region" description="Helical" evidence="1">
    <location>
        <begin position="239"/>
        <end position="261"/>
    </location>
</feature>
<feature type="transmembrane region" description="Helical" evidence="1">
    <location>
        <begin position="56"/>
        <end position="77"/>
    </location>
</feature>
<keyword evidence="1" id="KW-1133">Transmembrane helix</keyword>
<dbReference type="AlphaFoldDB" id="A0AAD9PKE8"/>
<keyword evidence="1" id="KW-0812">Transmembrane</keyword>
<comment type="caution">
    <text evidence="2">The sequence shown here is derived from an EMBL/GenBank/DDBJ whole genome shotgun (WGS) entry which is preliminary data.</text>
</comment>
<feature type="transmembrane region" description="Helical" evidence="1">
    <location>
        <begin position="183"/>
        <end position="205"/>
    </location>
</feature>
<feature type="transmembrane region" description="Helical" evidence="1">
    <location>
        <begin position="273"/>
        <end position="293"/>
    </location>
</feature>
<keyword evidence="3" id="KW-1185">Reference proteome</keyword>
<dbReference type="EMBL" id="JALLKP010000003">
    <property type="protein sequence ID" value="KAK2196191.1"/>
    <property type="molecule type" value="Genomic_DNA"/>
</dbReference>
<keyword evidence="1" id="KW-0472">Membrane</keyword>
<reference evidence="2" key="1">
    <citation type="journal article" date="2023" name="Nat. Microbiol.">
        <title>Babesia duncani multi-omics identifies virulence factors and drug targets.</title>
        <authorList>
            <person name="Singh P."/>
            <person name="Lonardi S."/>
            <person name="Liang Q."/>
            <person name="Vydyam P."/>
            <person name="Khabirova E."/>
            <person name="Fang T."/>
            <person name="Gihaz S."/>
            <person name="Thekkiniath J."/>
            <person name="Munshi M."/>
            <person name="Abel S."/>
            <person name="Ciampossin L."/>
            <person name="Batugedara G."/>
            <person name="Gupta M."/>
            <person name="Lu X.M."/>
            <person name="Lenz T."/>
            <person name="Chakravarty S."/>
            <person name="Cornillot E."/>
            <person name="Hu Y."/>
            <person name="Ma W."/>
            <person name="Gonzalez L.M."/>
            <person name="Sanchez S."/>
            <person name="Estrada K."/>
            <person name="Sanchez-Flores A."/>
            <person name="Montero E."/>
            <person name="Harb O.S."/>
            <person name="Le Roch K.G."/>
            <person name="Mamoun C.B."/>
        </authorList>
    </citation>
    <scope>NUCLEOTIDE SEQUENCE</scope>
    <source>
        <strain evidence="2">WA1</strain>
    </source>
</reference>
<feature type="transmembrane region" description="Helical" evidence="1">
    <location>
        <begin position="336"/>
        <end position="358"/>
    </location>
</feature>